<dbReference type="SMART" id="SM00423">
    <property type="entry name" value="PSI"/>
    <property type="match status" value="1"/>
</dbReference>
<name>A0ABV0RAZ4_9TELE</name>
<sequence length="535" mass="59723">NKMILLLGLLCSIWGKPDLCLGEPVESISYFLIKRDIKQVVMDTKNLYAVTTNATTETLHQLLHNLTPIQNRTLKGFDYVLLPFVKNDTLISCGVTDHKLCSFCEILDLNNISKILHSEHVQVGPQRRGNGSVSFLVDVKKDSAETETYILTAIQNHRDKTEENRCATDLNTINLYSTGLTGEIFSWSDQGSNKTGLQTEADVEFVDGFQINSTVYLFSNVASGAKANKVRLIWLQAETNKAQTLKSLRGATLSTSDGGEGSRLLASSVIPGGQPLLWSGVFSLDGGQINTHLLLFDISPDSSKRTYRDPDFYSSVDKPDNPSEPGILKPKKVLFKKKYMSSVLVVRQDSWMVFFIGTTNGVLIKLAVDKNNVPACPEELYRASRSQKELPKTHLDPVDRKYVYLQSKDQIIHIPVSKCNVYKNVKDCCTAQDPYCVWCYSERRCTFKDDCKGTEWLSIPDESHQEVVSHRSVNDNTGKVKVVVQVHLTVTQKLQSKFSCQITTTFGQLCRPNGPQPQYPQCTCILADALTTTGQ</sequence>
<dbReference type="InterPro" id="IPR001627">
    <property type="entry name" value="Semap_dom"/>
</dbReference>
<dbReference type="InterPro" id="IPR013783">
    <property type="entry name" value="Ig-like_fold"/>
</dbReference>
<evidence type="ECO:0000313" key="8">
    <source>
        <dbReference type="EMBL" id="MEQ2204748.1"/>
    </source>
</evidence>
<dbReference type="SUPFAM" id="SSF103575">
    <property type="entry name" value="Plexin repeat"/>
    <property type="match status" value="1"/>
</dbReference>
<evidence type="ECO:0000259" key="6">
    <source>
        <dbReference type="SMART" id="SM00423"/>
    </source>
</evidence>
<keyword evidence="4" id="KW-0325">Glycoprotein</keyword>
<dbReference type="InterPro" id="IPR031148">
    <property type="entry name" value="Plexin"/>
</dbReference>
<dbReference type="PANTHER" id="PTHR22625">
    <property type="entry name" value="PLEXIN"/>
    <property type="match status" value="1"/>
</dbReference>
<keyword evidence="5" id="KW-0732">Signal</keyword>
<dbReference type="Pfam" id="PF01437">
    <property type="entry name" value="PSI"/>
    <property type="match status" value="1"/>
</dbReference>
<evidence type="ECO:0008006" key="10">
    <source>
        <dbReference type="Google" id="ProtNLM"/>
    </source>
</evidence>
<gene>
    <name evidence="8" type="ORF">XENOCAPTIV_018005</name>
</gene>
<evidence type="ECO:0000313" key="9">
    <source>
        <dbReference type="Proteomes" id="UP001434883"/>
    </source>
</evidence>
<dbReference type="InterPro" id="IPR015943">
    <property type="entry name" value="WD40/YVTN_repeat-like_dom_sf"/>
</dbReference>
<evidence type="ECO:0000259" key="7">
    <source>
        <dbReference type="SMART" id="SM00630"/>
    </source>
</evidence>
<evidence type="ECO:0000256" key="5">
    <source>
        <dbReference type="SAM" id="SignalP"/>
    </source>
</evidence>
<feature type="chain" id="PRO_5046788740" description="Plexin C1" evidence="5">
    <location>
        <begin position="23"/>
        <end position="535"/>
    </location>
</feature>
<feature type="domain" description="PSI" evidence="6">
    <location>
        <begin position="418"/>
        <end position="464"/>
    </location>
</feature>
<keyword evidence="9" id="KW-1185">Reference proteome</keyword>
<comment type="subcellular location">
    <subcellularLocation>
        <location evidence="1">Membrane</location>
    </subcellularLocation>
</comment>
<feature type="signal peptide" evidence="5">
    <location>
        <begin position="1"/>
        <end position="22"/>
    </location>
</feature>
<reference evidence="8 9" key="1">
    <citation type="submission" date="2021-06" db="EMBL/GenBank/DDBJ databases">
        <authorList>
            <person name="Palmer J.M."/>
        </authorList>
    </citation>
    <scope>NUCLEOTIDE SEQUENCE [LARGE SCALE GENOMIC DNA]</scope>
    <source>
        <strain evidence="8 9">XC_2019</strain>
        <tissue evidence="8">Muscle</tissue>
    </source>
</reference>
<dbReference type="InterPro" id="IPR002165">
    <property type="entry name" value="Plexin_repeat"/>
</dbReference>
<feature type="non-terminal residue" evidence="8">
    <location>
        <position position="1"/>
    </location>
</feature>
<organism evidence="8 9">
    <name type="scientific">Xenoophorus captivus</name>
    <dbReference type="NCBI Taxonomy" id="1517983"/>
    <lineage>
        <taxon>Eukaryota</taxon>
        <taxon>Metazoa</taxon>
        <taxon>Chordata</taxon>
        <taxon>Craniata</taxon>
        <taxon>Vertebrata</taxon>
        <taxon>Euteleostomi</taxon>
        <taxon>Actinopterygii</taxon>
        <taxon>Neopterygii</taxon>
        <taxon>Teleostei</taxon>
        <taxon>Neoteleostei</taxon>
        <taxon>Acanthomorphata</taxon>
        <taxon>Ovalentaria</taxon>
        <taxon>Atherinomorphae</taxon>
        <taxon>Cyprinodontiformes</taxon>
        <taxon>Goodeidae</taxon>
        <taxon>Xenoophorus</taxon>
    </lineage>
</organism>
<dbReference type="PANTHER" id="PTHR22625:SF4">
    <property type="entry name" value="PLEXIN-C1"/>
    <property type="match status" value="1"/>
</dbReference>
<dbReference type="SUPFAM" id="SSF101912">
    <property type="entry name" value="Sema domain"/>
    <property type="match status" value="2"/>
</dbReference>
<evidence type="ECO:0000256" key="2">
    <source>
        <dbReference type="ARBA" id="ARBA00023136"/>
    </source>
</evidence>
<keyword evidence="3" id="KW-1015">Disulfide bond</keyword>
<dbReference type="InterPro" id="IPR036352">
    <property type="entry name" value="Semap_dom_sf"/>
</dbReference>
<keyword evidence="2" id="KW-0472">Membrane</keyword>
<comment type="caution">
    <text evidence="8">The sequence shown here is derived from an EMBL/GenBank/DDBJ whole genome shotgun (WGS) entry which is preliminary data.</text>
</comment>
<dbReference type="InterPro" id="IPR016201">
    <property type="entry name" value="PSI"/>
</dbReference>
<protein>
    <recommendedName>
        <fullName evidence="10">Plexin C1</fullName>
    </recommendedName>
</protein>
<evidence type="ECO:0000256" key="4">
    <source>
        <dbReference type="ARBA" id="ARBA00023180"/>
    </source>
</evidence>
<dbReference type="Proteomes" id="UP001434883">
    <property type="component" value="Unassembled WGS sequence"/>
</dbReference>
<feature type="domain" description="Sema" evidence="7">
    <location>
        <begin position="37"/>
        <end position="399"/>
    </location>
</feature>
<dbReference type="SMART" id="SM00630">
    <property type="entry name" value="Sema"/>
    <property type="match status" value="1"/>
</dbReference>
<proteinExistence type="predicted"/>
<evidence type="ECO:0000256" key="3">
    <source>
        <dbReference type="ARBA" id="ARBA00023157"/>
    </source>
</evidence>
<accession>A0ABV0RAZ4</accession>
<dbReference type="Gene3D" id="2.60.40.10">
    <property type="entry name" value="Immunoglobulins"/>
    <property type="match status" value="1"/>
</dbReference>
<dbReference type="Gene3D" id="2.130.10.10">
    <property type="entry name" value="YVTN repeat-like/Quinoprotein amine dehydrogenase"/>
    <property type="match status" value="2"/>
</dbReference>
<evidence type="ECO:0000256" key="1">
    <source>
        <dbReference type="ARBA" id="ARBA00004370"/>
    </source>
</evidence>
<dbReference type="EMBL" id="JAHRIN010037377">
    <property type="protein sequence ID" value="MEQ2204748.1"/>
    <property type="molecule type" value="Genomic_DNA"/>
</dbReference>